<dbReference type="InParanoid" id="A0A165MMB8"/>
<reference evidence="1 2" key="1">
    <citation type="journal article" date="2016" name="Mol. Biol. Evol.">
        <title>Comparative Genomics of Early-Diverging Mushroom-Forming Fungi Provides Insights into the Origins of Lignocellulose Decay Capabilities.</title>
        <authorList>
            <person name="Nagy L.G."/>
            <person name="Riley R."/>
            <person name="Tritt A."/>
            <person name="Adam C."/>
            <person name="Daum C."/>
            <person name="Floudas D."/>
            <person name="Sun H."/>
            <person name="Yadav J.S."/>
            <person name="Pangilinan J."/>
            <person name="Larsson K.H."/>
            <person name="Matsuura K."/>
            <person name="Barry K."/>
            <person name="Labutti K."/>
            <person name="Kuo R."/>
            <person name="Ohm R.A."/>
            <person name="Bhattacharya S.S."/>
            <person name="Shirouzu T."/>
            <person name="Yoshinaga Y."/>
            <person name="Martin F.M."/>
            <person name="Grigoriev I.V."/>
            <person name="Hibbett D.S."/>
        </authorList>
    </citation>
    <scope>NUCLEOTIDE SEQUENCE [LARGE SCALE GENOMIC DNA]</scope>
    <source>
        <strain evidence="1 2">HHB14362 ss-1</strain>
    </source>
</reference>
<keyword evidence="2" id="KW-1185">Reference proteome</keyword>
<dbReference type="AlphaFoldDB" id="A0A165MMB8"/>
<evidence type="ECO:0000313" key="1">
    <source>
        <dbReference type="EMBL" id="KZT18521.1"/>
    </source>
</evidence>
<feature type="non-terminal residue" evidence="1">
    <location>
        <position position="1"/>
    </location>
</feature>
<dbReference type="STRING" id="1314782.A0A165MMB8"/>
<name>A0A165MMB8_9AGAM</name>
<accession>A0A165MMB8</accession>
<dbReference type="EMBL" id="KV425676">
    <property type="protein sequence ID" value="KZT18521.1"/>
    <property type="molecule type" value="Genomic_DNA"/>
</dbReference>
<sequence length="109" mass="12352">KQTYTKKIRAAIVPHDAMTQTKKLYMEIACLAWAVMLMDLVCSYIAKIVEWKGQPTSFTVPQMRFVKAAISIPCINGSLLATNDVVYLLEGLIDENWEGKFCKYLNNDS</sequence>
<gene>
    <name evidence="1" type="ORF">NEOLEDRAFT_1029590</name>
</gene>
<protein>
    <submittedName>
        <fullName evidence="1">Uncharacterized protein</fullName>
    </submittedName>
</protein>
<proteinExistence type="predicted"/>
<dbReference type="OrthoDB" id="2658733at2759"/>
<organism evidence="1 2">
    <name type="scientific">Neolentinus lepideus HHB14362 ss-1</name>
    <dbReference type="NCBI Taxonomy" id="1314782"/>
    <lineage>
        <taxon>Eukaryota</taxon>
        <taxon>Fungi</taxon>
        <taxon>Dikarya</taxon>
        <taxon>Basidiomycota</taxon>
        <taxon>Agaricomycotina</taxon>
        <taxon>Agaricomycetes</taxon>
        <taxon>Gloeophyllales</taxon>
        <taxon>Gloeophyllaceae</taxon>
        <taxon>Neolentinus</taxon>
    </lineage>
</organism>
<dbReference type="Proteomes" id="UP000076761">
    <property type="component" value="Unassembled WGS sequence"/>
</dbReference>
<feature type="non-terminal residue" evidence="1">
    <location>
        <position position="109"/>
    </location>
</feature>
<evidence type="ECO:0000313" key="2">
    <source>
        <dbReference type="Proteomes" id="UP000076761"/>
    </source>
</evidence>